<dbReference type="PANTHER" id="PTHR24305">
    <property type="entry name" value="CYTOCHROME P450"/>
    <property type="match status" value="1"/>
</dbReference>
<keyword evidence="4" id="KW-0349">Heme</keyword>
<dbReference type="GO" id="GO:0016705">
    <property type="term" value="F:oxidoreductase activity, acting on paired donors, with incorporation or reduction of molecular oxygen"/>
    <property type="evidence" value="ECO:0007669"/>
    <property type="project" value="InterPro"/>
</dbReference>
<dbReference type="PRINTS" id="PR00385">
    <property type="entry name" value="P450"/>
</dbReference>
<dbReference type="InterPro" id="IPR001128">
    <property type="entry name" value="Cyt_P450"/>
</dbReference>
<dbReference type="GO" id="GO:0004497">
    <property type="term" value="F:monooxygenase activity"/>
    <property type="evidence" value="ECO:0007669"/>
    <property type="project" value="InterPro"/>
</dbReference>
<accession>A0A4Q4S1F2</accession>
<dbReference type="CDD" id="cd12148">
    <property type="entry name" value="fungal_TF_MHR"/>
    <property type="match status" value="1"/>
</dbReference>
<dbReference type="AlphaFoldDB" id="A0A4Q4S1F2"/>
<dbReference type="GO" id="GO:0020037">
    <property type="term" value="F:heme binding"/>
    <property type="evidence" value="ECO:0007669"/>
    <property type="project" value="InterPro"/>
</dbReference>
<name>A0A4Q4S1F2_9PLEO</name>
<proteinExistence type="predicted"/>
<reference evidence="7" key="1">
    <citation type="journal article" date="2019" name="bioRxiv">
        <title>Genomics, evolutionary history and diagnostics of the Alternaria alternata species group including apple and Asian pear pathotypes.</title>
        <authorList>
            <person name="Armitage A.D."/>
            <person name="Cockerton H.M."/>
            <person name="Sreenivasaprasad S."/>
            <person name="Woodhall J.W."/>
            <person name="Lane C.R."/>
            <person name="Harrison R.J."/>
            <person name="Clarkson J.P."/>
        </authorList>
    </citation>
    <scope>NUCLEOTIDE SEQUENCE [LARGE SCALE GENOMIC DNA]</scope>
    <source>
        <strain evidence="7">RGR 97.0016</strain>
    </source>
</reference>
<dbReference type="InterPro" id="IPR002401">
    <property type="entry name" value="Cyt_P450_E_grp-I"/>
</dbReference>
<dbReference type="InterPro" id="IPR017972">
    <property type="entry name" value="Cyt_P450_CS"/>
</dbReference>
<dbReference type="Proteomes" id="UP000293823">
    <property type="component" value="Unassembled WGS sequence"/>
</dbReference>
<dbReference type="PANTHER" id="PTHR24305:SF103">
    <property type="entry name" value="P450, PUTATIVE (EUROFUNG)-RELATED"/>
    <property type="match status" value="1"/>
</dbReference>
<gene>
    <name evidence="6" type="ORF">AA0113_g5975</name>
</gene>
<evidence type="ECO:0000256" key="5">
    <source>
        <dbReference type="SAM" id="Phobius"/>
    </source>
</evidence>
<comment type="caution">
    <text evidence="6">The sequence shown here is derived from an EMBL/GenBank/DDBJ whole genome shotgun (WGS) entry which is preliminary data.</text>
</comment>
<dbReference type="InterPro" id="IPR050121">
    <property type="entry name" value="Cytochrome_P450_monoxygenase"/>
</dbReference>
<keyword evidence="5" id="KW-1133">Transmembrane helix</keyword>
<evidence type="ECO:0000256" key="1">
    <source>
        <dbReference type="ARBA" id="ARBA00001971"/>
    </source>
</evidence>
<organism evidence="6 7">
    <name type="scientific">Alternaria arborescens</name>
    <dbReference type="NCBI Taxonomy" id="156630"/>
    <lineage>
        <taxon>Eukaryota</taxon>
        <taxon>Fungi</taxon>
        <taxon>Dikarya</taxon>
        <taxon>Ascomycota</taxon>
        <taxon>Pezizomycotina</taxon>
        <taxon>Dothideomycetes</taxon>
        <taxon>Pleosporomycetidae</taxon>
        <taxon>Pleosporales</taxon>
        <taxon>Pleosporineae</taxon>
        <taxon>Pleosporaceae</taxon>
        <taxon>Alternaria</taxon>
        <taxon>Alternaria sect. Alternaria</taxon>
    </lineage>
</organism>
<keyword evidence="3 4" id="KW-0408">Iron</keyword>
<dbReference type="GO" id="GO:0005506">
    <property type="term" value="F:iron ion binding"/>
    <property type="evidence" value="ECO:0007669"/>
    <property type="project" value="InterPro"/>
</dbReference>
<evidence type="ECO:0000256" key="2">
    <source>
        <dbReference type="ARBA" id="ARBA00022723"/>
    </source>
</evidence>
<evidence type="ECO:0000256" key="3">
    <source>
        <dbReference type="ARBA" id="ARBA00023004"/>
    </source>
</evidence>
<dbReference type="SUPFAM" id="SSF48264">
    <property type="entry name" value="Cytochrome P450"/>
    <property type="match status" value="1"/>
</dbReference>
<evidence type="ECO:0000313" key="7">
    <source>
        <dbReference type="Proteomes" id="UP000293823"/>
    </source>
</evidence>
<keyword evidence="2 4" id="KW-0479">Metal-binding</keyword>
<evidence type="ECO:0000256" key="4">
    <source>
        <dbReference type="PIRSR" id="PIRSR602401-1"/>
    </source>
</evidence>
<dbReference type="EMBL" id="PEJP01000021">
    <property type="protein sequence ID" value="RYO63439.1"/>
    <property type="molecule type" value="Genomic_DNA"/>
</dbReference>
<dbReference type="OrthoDB" id="1470350at2759"/>
<dbReference type="Gene3D" id="1.10.630.10">
    <property type="entry name" value="Cytochrome P450"/>
    <property type="match status" value="1"/>
</dbReference>
<feature type="binding site" description="axial binding residue" evidence="4">
    <location>
        <position position="454"/>
    </location>
    <ligand>
        <name>heme</name>
        <dbReference type="ChEBI" id="CHEBI:30413"/>
    </ligand>
    <ligandPart>
        <name>Fe</name>
        <dbReference type="ChEBI" id="CHEBI:18248"/>
    </ligandPart>
</feature>
<keyword evidence="5" id="KW-0472">Membrane</keyword>
<sequence length="702" mass="78488">MSLPVWLLAVLVGLIVYLTTYVVYQRFLHPLAKFQGPFFASLTDLWQVSEFLSLKQPYNLTALHEKYGQFVRYGPDKISTTAEDAIPIIYQKGGRMFPKTEFYDAYGSHIPNIFGMRDESKHSVRRRHMSYSFSASSVKKMEDLLDENVKILKQKLCRYAESGEAVDLKRLFKLYTIDVLGELAFGRSFAVQETDDESRVPPVVEHSLLAAVTGAWPAMTYRLKRWLPKVPSRTLKRLFEGRAAVAKLSATCVQERLTALRNAKDFDDDAAAPERKDLLTSLILARDSDTGEGLSQIDLEAEAFGFIIAGTHTTSATTSLLFYHLLEAPQIMAKCVTEIDCHLPALCEDKPAYALAEVEAALPFLRKCVKENFRDTPVFTMPLARRVLTPEGITIGGEYIPFGTSIAVCNHAFHHNPAVWGDDHAIFDPDRWERPETAARGRYLMHFGLGGRQCIGKTLAQTNIYKLTSTLLREFAFETYAQLAKRVKDLEAQLQWASAFSDKPLQRAPEPLDNHDGSAVDLLATNAFDESPQQDIGYFGPTSNHALFRLLTAALTQRLPMLCRLAGQNTALSSASFLDQQHSKSAKQILEPLPQYKPTNPQLRSHVVASTDQDLHSLINLFFEAQGSVLPYVDKYTLSFNGAQSLLESFHNSSNAKKALLNIMFAHAALAKSFPDAEAFYRRTLALLDGLSLRGSNLELGM</sequence>
<evidence type="ECO:0008006" key="8">
    <source>
        <dbReference type="Google" id="ProtNLM"/>
    </source>
</evidence>
<dbReference type="InterPro" id="IPR036396">
    <property type="entry name" value="Cyt_P450_sf"/>
</dbReference>
<comment type="cofactor">
    <cofactor evidence="1 4">
        <name>heme</name>
        <dbReference type="ChEBI" id="CHEBI:30413"/>
    </cofactor>
</comment>
<keyword evidence="7" id="KW-1185">Reference proteome</keyword>
<protein>
    <recommendedName>
        <fullName evidence="8">Cytochrome P450 monooxygenase</fullName>
    </recommendedName>
</protein>
<evidence type="ECO:0000313" key="6">
    <source>
        <dbReference type="EMBL" id="RYO63439.1"/>
    </source>
</evidence>
<dbReference type="PRINTS" id="PR00463">
    <property type="entry name" value="EP450I"/>
</dbReference>
<dbReference type="Pfam" id="PF00067">
    <property type="entry name" value="p450"/>
    <property type="match status" value="1"/>
</dbReference>
<feature type="transmembrane region" description="Helical" evidence="5">
    <location>
        <begin position="6"/>
        <end position="24"/>
    </location>
</feature>
<keyword evidence="5" id="KW-0812">Transmembrane</keyword>
<dbReference type="PROSITE" id="PS00086">
    <property type="entry name" value="CYTOCHROME_P450"/>
    <property type="match status" value="1"/>
</dbReference>